<dbReference type="EMBL" id="GEZM01001143">
    <property type="protein sequence ID" value="JAV98117.1"/>
    <property type="molecule type" value="Transcribed_RNA"/>
</dbReference>
<dbReference type="EMBL" id="GEZM01001145">
    <property type="protein sequence ID" value="JAV98115.1"/>
    <property type="molecule type" value="Transcribed_RNA"/>
</dbReference>
<accession>A0A1Y1NPI2</accession>
<sequence length="149" mass="16532">MINQRSNKRNSRYAPQAIRVAPTPLRTGREEKYDGFECLQALKPAKCLQALRKCFQALKVLSSTLVVLSSTSKCPPITSITKALLKSNCKHQALSPCFKSSSSTVLASTQSNCSNSQALFMQALPRSDSSFIKHIKLALINIQYHKNLF</sequence>
<name>A0A1Y1NPI2_PHOPY</name>
<organism evidence="1">
    <name type="scientific">Photinus pyralis</name>
    <name type="common">Common eastern firefly</name>
    <name type="synonym">Lampyris pyralis</name>
    <dbReference type="NCBI Taxonomy" id="7054"/>
    <lineage>
        <taxon>Eukaryota</taxon>
        <taxon>Metazoa</taxon>
        <taxon>Ecdysozoa</taxon>
        <taxon>Arthropoda</taxon>
        <taxon>Hexapoda</taxon>
        <taxon>Insecta</taxon>
        <taxon>Pterygota</taxon>
        <taxon>Neoptera</taxon>
        <taxon>Endopterygota</taxon>
        <taxon>Coleoptera</taxon>
        <taxon>Polyphaga</taxon>
        <taxon>Elateriformia</taxon>
        <taxon>Elateroidea</taxon>
        <taxon>Lampyridae</taxon>
        <taxon>Lampyrinae</taxon>
        <taxon>Photinus</taxon>
    </lineage>
</organism>
<reference evidence="1" key="1">
    <citation type="journal article" date="2016" name="Sci. Rep.">
        <title>Molecular characterization of firefly nuptial gifts: a multi-omics approach sheds light on postcopulatory sexual selection.</title>
        <authorList>
            <person name="Al-Wathiqui N."/>
            <person name="Fallon T.R."/>
            <person name="South A."/>
            <person name="Weng J.K."/>
            <person name="Lewis S.M."/>
        </authorList>
    </citation>
    <scope>NUCLEOTIDE SEQUENCE</scope>
</reference>
<dbReference type="AlphaFoldDB" id="A0A1Y1NPI2"/>
<evidence type="ECO:0000313" key="1">
    <source>
        <dbReference type="EMBL" id="JAV98117.1"/>
    </source>
</evidence>
<protein>
    <submittedName>
        <fullName evidence="1">Uncharacterized protein</fullName>
    </submittedName>
</protein>
<proteinExistence type="predicted"/>